<dbReference type="Proteomes" id="UP001075354">
    <property type="component" value="Chromosome 4"/>
</dbReference>
<evidence type="ECO:0000256" key="2">
    <source>
        <dbReference type="ARBA" id="ARBA00009823"/>
    </source>
</evidence>
<feature type="domain" description="Ribonuclease H2 subunit B wHTH" evidence="9">
    <location>
        <begin position="100"/>
        <end position="226"/>
    </location>
</feature>
<dbReference type="InterPro" id="IPR041195">
    <property type="entry name" value="Rnh202_N"/>
</dbReference>
<comment type="similarity">
    <text evidence="2">Belongs to the RNase H2 subunit B family.</text>
</comment>
<name>A0AAV7XWQ3_9NEOP</name>
<accession>A0AAV7XWQ3</accession>
<feature type="domain" description="Rnh202 triple barrel" evidence="10">
    <location>
        <begin position="39"/>
        <end position="97"/>
    </location>
</feature>
<gene>
    <name evidence="11" type="ORF">ONE63_006721</name>
</gene>
<dbReference type="EMBL" id="JAPTSV010000004">
    <property type="protein sequence ID" value="KAJ1528297.1"/>
    <property type="molecule type" value="Genomic_DNA"/>
</dbReference>
<evidence type="ECO:0000256" key="5">
    <source>
        <dbReference type="ARBA" id="ARBA00023242"/>
    </source>
</evidence>
<evidence type="ECO:0000256" key="3">
    <source>
        <dbReference type="ARBA" id="ARBA00011277"/>
    </source>
</evidence>
<evidence type="ECO:0000259" key="9">
    <source>
        <dbReference type="Pfam" id="PF09468"/>
    </source>
</evidence>
<dbReference type="EMBL" id="JAPTSV010000004">
    <property type="protein sequence ID" value="KAJ1528298.1"/>
    <property type="molecule type" value="Genomic_DNA"/>
</dbReference>
<dbReference type="AlphaFoldDB" id="A0AAV7XWQ3"/>
<evidence type="ECO:0000259" key="10">
    <source>
        <dbReference type="Pfam" id="PF17745"/>
    </source>
</evidence>
<comment type="function">
    <text evidence="6">Non catalytic subunit of RNase H2, an endonuclease that specifically degrades the RNA of RNA:DNA hybrids. Participates in DNA replication, possibly by mediating the removal of lagging-strand Okazaki fragment RNA primers during DNA replication. Mediates the excision of single ribonucleotides from DNA:RNA duplexes.</text>
</comment>
<dbReference type="PANTHER" id="PTHR13383">
    <property type="entry name" value="RIBONUCLEASE H2 SUBUNIT B"/>
    <property type="match status" value="1"/>
</dbReference>
<dbReference type="InterPro" id="IPR019024">
    <property type="entry name" value="RNase_H2_suB_wHTH"/>
</dbReference>
<dbReference type="InterPro" id="IPR040456">
    <property type="entry name" value="RNase_H2_suB"/>
</dbReference>
<dbReference type="Gene3D" id="1.10.20.120">
    <property type="match status" value="1"/>
</dbReference>
<feature type="compositionally biased region" description="Polar residues" evidence="8">
    <location>
        <begin position="296"/>
        <end position="309"/>
    </location>
</feature>
<dbReference type="Gene3D" id="2.20.25.530">
    <property type="match status" value="1"/>
</dbReference>
<evidence type="ECO:0000313" key="11">
    <source>
        <dbReference type="EMBL" id="KAJ1528298.1"/>
    </source>
</evidence>
<dbReference type="CDD" id="cd09270">
    <property type="entry name" value="RNase_H2-B"/>
    <property type="match status" value="1"/>
</dbReference>
<dbReference type="Pfam" id="PF17745">
    <property type="entry name" value="Ydr279_N"/>
    <property type="match status" value="1"/>
</dbReference>
<dbReference type="GO" id="GO:0032299">
    <property type="term" value="C:ribonuclease H2 complex"/>
    <property type="evidence" value="ECO:0007669"/>
    <property type="project" value="InterPro"/>
</dbReference>
<feature type="compositionally biased region" description="Basic and acidic residues" evidence="8">
    <location>
        <begin position="268"/>
        <end position="292"/>
    </location>
</feature>
<keyword evidence="12" id="KW-1185">Reference proteome</keyword>
<comment type="subunit">
    <text evidence="3">The RNase H2 complex is a heterotrimer composed of the catalytic subunit RNASEH2A and the non-catalytic subunits RNASEH2B and RNASEH2C.</text>
</comment>
<evidence type="ECO:0000256" key="1">
    <source>
        <dbReference type="ARBA" id="ARBA00004123"/>
    </source>
</evidence>
<evidence type="ECO:0000313" key="12">
    <source>
        <dbReference type="Proteomes" id="UP001075354"/>
    </source>
</evidence>
<feature type="compositionally biased region" description="Basic and acidic residues" evidence="8">
    <location>
        <begin position="249"/>
        <end position="260"/>
    </location>
</feature>
<comment type="caution">
    <text evidence="11">The sequence shown here is derived from an EMBL/GenBank/DDBJ whole genome shotgun (WGS) entry which is preliminary data.</text>
</comment>
<evidence type="ECO:0000256" key="6">
    <source>
        <dbReference type="ARBA" id="ARBA00024778"/>
    </source>
</evidence>
<sequence>MPRVKGSPAKCVKSANASSTTSTWLFLIKGELVGQGGQSLDIVKLRHPASGESAMFLFSQSNETVQELITLSEDKRSWFIDDTVKEDGKLHLSTPFDPLFLVLPYLAKATTTMPLEQLLHDDQFPETTRLLKCAGIKNLPQIADRKGDEELNAYKINEEKLMGWLEKKSERVAEVLKSKNIHVTGGSVSATFVKSSTDAVAPKEAYLKYAHGIVSEYLSEDLSAKLYQHLKLPPEEASAMKRKSVAATEQKDAKKIKLDGENSSGDASKSDAVDLTKSEKQPEKVSAKDKARQKAAQGSKSITSFFKKS</sequence>
<dbReference type="GO" id="GO:0005654">
    <property type="term" value="C:nucleoplasm"/>
    <property type="evidence" value="ECO:0007669"/>
    <property type="project" value="TreeGrafter"/>
</dbReference>
<keyword evidence="5" id="KW-0539">Nucleus</keyword>
<dbReference type="FunFam" id="1.10.20.120:FF:000002">
    <property type="entry name" value="Ribonuclease H2 subunit B"/>
    <property type="match status" value="1"/>
</dbReference>
<comment type="subcellular location">
    <subcellularLocation>
        <location evidence="1">Nucleus</location>
    </subcellularLocation>
</comment>
<dbReference type="Pfam" id="PF09468">
    <property type="entry name" value="RNase_H2-Ydr279"/>
    <property type="match status" value="1"/>
</dbReference>
<dbReference type="PANTHER" id="PTHR13383:SF11">
    <property type="entry name" value="RIBONUCLEASE H2 SUBUNIT B"/>
    <property type="match status" value="1"/>
</dbReference>
<evidence type="ECO:0000256" key="7">
    <source>
        <dbReference type="ARBA" id="ARBA00033464"/>
    </source>
</evidence>
<protein>
    <recommendedName>
        <fullName evidence="4">Ribonuclease H2 subunit B</fullName>
    </recommendedName>
    <alternativeName>
        <fullName evidence="7">Ribonuclease HI subunit B</fullName>
    </alternativeName>
</protein>
<evidence type="ECO:0000256" key="4">
    <source>
        <dbReference type="ARBA" id="ARBA00019062"/>
    </source>
</evidence>
<evidence type="ECO:0000256" key="8">
    <source>
        <dbReference type="SAM" id="MobiDB-lite"/>
    </source>
</evidence>
<reference evidence="11" key="1">
    <citation type="submission" date="2022-12" db="EMBL/GenBank/DDBJ databases">
        <title>Chromosome-level genome assembly of the bean flower thrips Megalurothrips usitatus.</title>
        <authorList>
            <person name="Ma L."/>
            <person name="Liu Q."/>
            <person name="Li H."/>
            <person name="Cai W."/>
        </authorList>
    </citation>
    <scope>NUCLEOTIDE SEQUENCE</scope>
    <source>
        <strain evidence="11">Cailab_2022a</strain>
    </source>
</reference>
<feature type="region of interest" description="Disordered" evidence="8">
    <location>
        <begin position="237"/>
        <end position="309"/>
    </location>
</feature>
<dbReference type="GO" id="GO:0006401">
    <property type="term" value="P:RNA catabolic process"/>
    <property type="evidence" value="ECO:0007669"/>
    <property type="project" value="TreeGrafter"/>
</dbReference>
<organism evidence="11 12">
    <name type="scientific">Megalurothrips usitatus</name>
    <name type="common">bean blossom thrips</name>
    <dbReference type="NCBI Taxonomy" id="439358"/>
    <lineage>
        <taxon>Eukaryota</taxon>
        <taxon>Metazoa</taxon>
        <taxon>Ecdysozoa</taxon>
        <taxon>Arthropoda</taxon>
        <taxon>Hexapoda</taxon>
        <taxon>Insecta</taxon>
        <taxon>Pterygota</taxon>
        <taxon>Neoptera</taxon>
        <taxon>Paraneoptera</taxon>
        <taxon>Thysanoptera</taxon>
        <taxon>Terebrantia</taxon>
        <taxon>Thripoidea</taxon>
        <taxon>Thripidae</taxon>
        <taxon>Megalurothrips</taxon>
    </lineage>
</organism>
<proteinExistence type="inferred from homology"/>